<evidence type="ECO:0000256" key="3">
    <source>
        <dbReference type="ARBA" id="ARBA00022448"/>
    </source>
</evidence>
<keyword evidence="5" id="KW-0029">Amino-acid transport</keyword>
<dbReference type="CDD" id="cd06342">
    <property type="entry name" value="PBP1_ABC_LIVBP-like"/>
    <property type="match status" value="1"/>
</dbReference>
<dbReference type="Pfam" id="PF13458">
    <property type="entry name" value="Peripla_BP_6"/>
    <property type="match status" value="1"/>
</dbReference>
<feature type="chain" id="PRO_5046163556" evidence="6">
    <location>
        <begin position="24"/>
        <end position="368"/>
    </location>
</feature>
<evidence type="ECO:0000256" key="4">
    <source>
        <dbReference type="ARBA" id="ARBA00022729"/>
    </source>
</evidence>
<dbReference type="PRINTS" id="PR00337">
    <property type="entry name" value="LEUILEVALBP"/>
</dbReference>
<reference evidence="9" key="1">
    <citation type="journal article" date="2019" name="Int. J. Syst. Evol. Microbiol.">
        <title>The Global Catalogue of Microorganisms (GCM) 10K type strain sequencing project: providing services to taxonomists for standard genome sequencing and annotation.</title>
        <authorList>
            <consortium name="The Broad Institute Genomics Platform"/>
            <consortium name="The Broad Institute Genome Sequencing Center for Infectious Disease"/>
            <person name="Wu L."/>
            <person name="Ma J."/>
        </authorList>
    </citation>
    <scope>NUCLEOTIDE SEQUENCE [LARGE SCALE GENOMIC DNA]</scope>
    <source>
        <strain evidence="9">CGMCC 1.15731</strain>
    </source>
</reference>
<feature type="domain" description="Leucine-binding protein" evidence="7">
    <location>
        <begin position="25"/>
        <end position="345"/>
    </location>
</feature>
<evidence type="ECO:0000259" key="7">
    <source>
        <dbReference type="Pfam" id="PF13458"/>
    </source>
</evidence>
<comment type="function">
    <text evidence="1">Component of an amino-acid transport system.</text>
</comment>
<evidence type="ECO:0000313" key="9">
    <source>
        <dbReference type="Proteomes" id="UP001596042"/>
    </source>
</evidence>
<gene>
    <name evidence="8" type="ORF">ACFO1V_14465</name>
</gene>
<dbReference type="SUPFAM" id="SSF53822">
    <property type="entry name" value="Periplasmic binding protein-like I"/>
    <property type="match status" value="1"/>
</dbReference>
<evidence type="ECO:0000256" key="6">
    <source>
        <dbReference type="SAM" id="SignalP"/>
    </source>
</evidence>
<dbReference type="Gene3D" id="3.40.50.2300">
    <property type="match status" value="2"/>
</dbReference>
<evidence type="ECO:0000313" key="8">
    <source>
        <dbReference type="EMBL" id="MFC4626393.1"/>
    </source>
</evidence>
<name>A0ABV9H814_9HYPH</name>
<keyword evidence="4 6" id="KW-0732">Signal</keyword>
<feature type="signal peptide" evidence="6">
    <location>
        <begin position="1"/>
        <end position="23"/>
    </location>
</feature>
<keyword evidence="3" id="KW-0813">Transport</keyword>
<organism evidence="8 9">
    <name type="scientific">Daeguia caeni</name>
    <dbReference type="NCBI Taxonomy" id="439612"/>
    <lineage>
        <taxon>Bacteria</taxon>
        <taxon>Pseudomonadati</taxon>
        <taxon>Pseudomonadota</taxon>
        <taxon>Alphaproteobacteria</taxon>
        <taxon>Hyphomicrobiales</taxon>
        <taxon>Brucellaceae</taxon>
        <taxon>Daeguia</taxon>
    </lineage>
</organism>
<dbReference type="InterPro" id="IPR028082">
    <property type="entry name" value="Peripla_BP_I"/>
</dbReference>
<dbReference type="EMBL" id="JBHSEL010000125">
    <property type="protein sequence ID" value="MFC4626393.1"/>
    <property type="molecule type" value="Genomic_DNA"/>
</dbReference>
<dbReference type="InterPro" id="IPR000709">
    <property type="entry name" value="Leu_Ile_Val-bd"/>
</dbReference>
<evidence type="ECO:0000256" key="1">
    <source>
        <dbReference type="ARBA" id="ARBA00003630"/>
    </source>
</evidence>
<accession>A0ABV9H814</accession>
<comment type="caution">
    <text evidence="8">The sequence shown here is derived from an EMBL/GenBank/DDBJ whole genome shotgun (WGS) entry which is preliminary data.</text>
</comment>
<evidence type="ECO:0000256" key="5">
    <source>
        <dbReference type="ARBA" id="ARBA00022970"/>
    </source>
</evidence>
<keyword evidence="9" id="KW-1185">Reference proteome</keyword>
<dbReference type="PANTHER" id="PTHR47151">
    <property type="entry name" value="LEU/ILE/VAL-BINDING ABC TRANSPORTER SUBUNIT"/>
    <property type="match status" value="1"/>
</dbReference>
<proteinExistence type="inferred from homology"/>
<evidence type="ECO:0000256" key="2">
    <source>
        <dbReference type="ARBA" id="ARBA00010062"/>
    </source>
</evidence>
<protein>
    <submittedName>
        <fullName evidence="8">ABC transporter substrate-binding protein</fullName>
    </submittedName>
</protein>
<dbReference type="Proteomes" id="UP001596042">
    <property type="component" value="Unassembled WGS sequence"/>
</dbReference>
<dbReference type="InterPro" id="IPR028081">
    <property type="entry name" value="Leu-bd"/>
</dbReference>
<comment type="similarity">
    <text evidence="2">Belongs to the leucine-binding protein family.</text>
</comment>
<dbReference type="RefSeq" id="WP_374830939.1">
    <property type="nucleotide sequence ID" value="NZ_JBHEEZ010000006.1"/>
</dbReference>
<sequence>MNLKLLSSVAFAVTLGFAGAAYADITIGVVAPLTGPVAAYGDQVKKGAETAVEVINKAGGIKGEKVVLKFADDAGEPKQGVSAANQIVGEGIKFVVGPVTSGVAIPVSDVFSESGVVMVTPTATAPDLTARNLTNVFRTCGRDDQQAEVMAEYVLKNLKDKKIAIVHDKGAYGKGLADAFKDALNKGGVTEVYYDSLTAGDKDFSALVTKLKSAGAEVIYFGGYHGEGGLLSRQLADAGLKALILGGEGLSNTEYWAIGGDTAEGTLFTNAVDATKNPDAKVAIEALQAKGIPVEAFTMNAYAAIEVLKAGIEKAGTAEDAAAVAKVLHSGEPIQTAIGTLTYGESGDLTSPSFDIFAWREGKIVGNE</sequence>
<dbReference type="PANTHER" id="PTHR47151:SF2">
    <property type="entry name" value="AMINO ACID BINDING PROTEIN"/>
    <property type="match status" value="1"/>
</dbReference>